<comment type="subcellular location">
    <subcellularLocation>
        <location evidence="1">Cytoplasm</location>
    </subcellularLocation>
</comment>
<dbReference type="PANTHER" id="PTHR11579">
    <property type="entry name" value="PROTEIN-L-ISOASPARTATE O-METHYLTRANSFERASE"/>
    <property type="match status" value="1"/>
</dbReference>
<dbReference type="PANTHER" id="PTHR11579:SF0">
    <property type="entry name" value="PROTEIN-L-ISOASPARTATE(D-ASPARTATE) O-METHYLTRANSFERASE"/>
    <property type="match status" value="1"/>
</dbReference>
<gene>
    <name evidence="9" type="ORF">GBAR_LOCUS5049</name>
</gene>
<accession>A0AA35W7Q3</accession>
<keyword evidence="5" id="KW-0489">Methyltransferase</keyword>
<dbReference type="SUPFAM" id="SSF53335">
    <property type="entry name" value="S-adenosyl-L-methionine-dependent methyltransferases"/>
    <property type="match status" value="1"/>
</dbReference>
<reference evidence="9" key="1">
    <citation type="submission" date="2023-03" db="EMBL/GenBank/DDBJ databases">
        <authorList>
            <person name="Steffen K."/>
            <person name="Cardenas P."/>
        </authorList>
    </citation>
    <scope>NUCLEOTIDE SEQUENCE</scope>
</reference>
<evidence type="ECO:0000256" key="1">
    <source>
        <dbReference type="ARBA" id="ARBA00004496"/>
    </source>
</evidence>
<evidence type="ECO:0000256" key="3">
    <source>
        <dbReference type="ARBA" id="ARBA00011890"/>
    </source>
</evidence>
<protein>
    <recommendedName>
        <fullName evidence="3">protein-L-isoaspartate(D-aspartate) O-methyltransferase</fullName>
        <ecNumber evidence="3">2.1.1.77</ecNumber>
    </recommendedName>
</protein>
<keyword evidence="6" id="KW-0808">Transferase</keyword>
<dbReference type="EC" id="2.1.1.77" evidence="3"/>
<organism evidence="9 10">
    <name type="scientific">Geodia barretti</name>
    <name type="common">Barrett's horny sponge</name>
    <dbReference type="NCBI Taxonomy" id="519541"/>
    <lineage>
        <taxon>Eukaryota</taxon>
        <taxon>Metazoa</taxon>
        <taxon>Porifera</taxon>
        <taxon>Demospongiae</taxon>
        <taxon>Heteroscleromorpha</taxon>
        <taxon>Tetractinellida</taxon>
        <taxon>Astrophorina</taxon>
        <taxon>Geodiidae</taxon>
        <taxon>Geodia</taxon>
    </lineage>
</organism>
<evidence type="ECO:0000313" key="9">
    <source>
        <dbReference type="EMBL" id="CAI8007121.1"/>
    </source>
</evidence>
<dbReference type="InterPro" id="IPR000682">
    <property type="entry name" value="PCMT"/>
</dbReference>
<evidence type="ECO:0000256" key="2">
    <source>
        <dbReference type="ARBA" id="ARBA00005369"/>
    </source>
</evidence>
<proteinExistence type="inferred from homology"/>
<comment type="caution">
    <text evidence="9">The sequence shown here is derived from an EMBL/GenBank/DDBJ whole genome shotgun (WGS) entry which is preliminary data.</text>
</comment>
<evidence type="ECO:0000256" key="7">
    <source>
        <dbReference type="ARBA" id="ARBA00022691"/>
    </source>
</evidence>
<evidence type="ECO:0000256" key="4">
    <source>
        <dbReference type="ARBA" id="ARBA00022490"/>
    </source>
</evidence>
<dbReference type="Proteomes" id="UP001174909">
    <property type="component" value="Unassembled WGS sequence"/>
</dbReference>
<dbReference type="GO" id="GO:0004719">
    <property type="term" value="F:protein-L-isoaspartate (D-aspartate) O-methyltransferase activity"/>
    <property type="evidence" value="ECO:0007669"/>
    <property type="project" value="UniProtKB-EC"/>
</dbReference>
<dbReference type="Gene3D" id="3.40.50.150">
    <property type="entry name" value="Vaccinia Virus protein VP39"/>
    <property type="match status" value="1"/>
</dbReference>
<keyword evidence="4" id="KW-0963">Cytoplasm</keyword>
<name>A0AA35W7Q3_GEOBA</name>
<comment type="similarity">
    <text evidence="2">Belongs to the methyltransferase superfamily. L-isoaspartyl/D-aspartyl protein methyltransferase family.</text>
</comment>
<dbReference type="AlphaFoldDB" id="A0AA35W7Q3"/>
<keyword evidence="10" id="KW-1185">Reference proteome</keyword>
<dbReference type="EMBL" id="CASHTH010000746">
    <property type="protein sequence ID" value="CAI8007121.1"/>
    <property type="molecule type" value="Genomic_DNA"/>
</dbReference>
<keyword evidence="7" id="KW-0949">S-adenosyl-L-methionine</keyword>
<dbReference type="InterPro" id="IPR029063">
    <property type="entry name" value="SAM-dependent_MTases_sf"/>
</dbReference>
<sequence length="147" mass="15765">MASVPRERFVRAADRHVAYDDIALGIAGGQTISQPTIVAIMIQELELRRFDRVLEIGTGSGYQAAILGELAREVVTVERVPELAESARQLLGRLGYDSIRIEQAGGILGRPEDAPFDAIVVAAAAPRAAPDADKPARSRGQTNHPGR</sequence>
<dbReference type="GO" id="GO:0005737">
    <property type="term" value="C:cytoplasm"/>
    <property type="evidence" value="ECO:0007669"/>
    <property type="project" value="UniProtKB-SubCell"/>
</dbReference>
<evidence type="ECO:0000256" key="8">
    <source>
        <dbReference type="SAM" id="MobiDB-lite"/>
    </source>
</evidence>
<dbReference type="CDD" id="cd02440">
    <property type="entry name" value="AdoMet_MTases"/>
    <property type="match status" value="1"/>
</dbReference>
<dbReference type="Pfam" id="PF01135">
    <property type="entry name" value="PCMT"/>
    <property type="match status" value="1"/>
</dbReference>
<feature type="region of interest" description="Disordered" evidence="8">
    <location>
        <begin position="126"/>
        <end position="147"/>
    </location>
</feature>
<evidence type="ECO:0000313" key="10">
    <source>
        <dbReference type="Proteomes" id="UP001174909"/>
    </source>
</evidence>
<evidence type="ECO:0000256" key="5">
    <source>
        <dbReference type="ARBA" id="ARBA00022603"/>
    </source>
</evidence>
<dbReference type="GO" id="GO:0032259">
    <property type="term" value="P:methylation"/>
    <property type="evidence" value="ECO:0007669"/>
    <property type="project" value="UniProtKB-KW"/>
</dbReference>
<evidence type="ECO:0000256" key="6">
    <source>
        <dbReference type="ARBA" id="ARBA00022679"/>
    </source>
</evidence>